<feature type="region of interest" description="Disordered" evidence="1">
    <location>
        <begin position="1"/>
        <end position="86"/>
    </location>
</feature>
<organism evidence="2 3">
    <name type="scientific">Puccinia coronata f. sp. avenae</name>
    <dbReference type="NCBI Taxonomy" id="200324"/>
    <lineage>
        <taxon>Eukaryota</taxon>
        <taxon>Fungi</taxon>
        <taxon>Dikarya</taxon>
        <taxon>Basidiomycota</taxon>
        <taxon>Pucciniomycotina</taxon>
        <taxon>Pucciniomycetes</taxon>
        <taxon>Pucciniales</taxon>
        <taxon>Pucciniaceae</taxon>
        <taxon>Puccinia</taxon>
    </lineage>
</organism>
<reference evidence="2 3" key="1">
    <citation type="submission" date="2017-11" db="EMBL/GenBank/DDBJ databases">
        <title>De novo assembly and phasing of dikaryotic genomes from two isolates of Puccinia coronata f. sp. avenae, the causal agent of oat crown rust.</title>
        <authorList>
            <person name="Miller M.E."/>
            <person name="Zhang Y."/>
            <person name="Omidvar V."/>
            <person name="Sperschneider J."/>
            <person name="Schwessinger B."/>
            <person name="Raley C."/>
            <person name="Palmer J.M."/>
            <person name="Garnica D."/>
            <person name="Upadhyaya N."/>
            <person name="Rathjen J."/>
            <person name="Taylor J.M."/>
            <person name="Park R.F."/>
            <person name="Dodds P.N."/>
            <person name="Hirsch C.D."/>
            <person name="Kianian S.F."/>
            <person name="Figueroa M."/>
        </authorList>
    </citation>
    <scope>NUCLEOTIDE SEQUENCE [LARGE SCALE GENOMIC DNA]</scope>
    <source>
        <strain evidence="2">12SD80</strain>
    </source>
</reference>
<sequence>MAPPQPSRLSAPSNQNASQQDKNQSKSKGRKRPRREPTPHHHRTSPPESSAHPSDDEEDFDSNNDDREASDYNGGSNAARQRKQIDPEIDVLDERFREDHQDSPLPLATIPVNSNNPDGPAMSPEVVQKLRAMTILDDEHFNQAVDVLNTPGAPISFLVLKEMERLQIGDSSHKSNSNDDHTHRVNGEATKTKEFTFSTGLKDRIRDFTKQALLRSDIDAYTRGVYKPGTSDLSLLTITMKSLEKLPDDYRKDAFPPGYKDDPTARKALVSKVRDLQKRVRLSMREKLLQNIINADGDTIEDAVVPDLHMLMNSIIRFLHSDEVSMTEDEVEEKNTPLYRVRIGYMRLQTLHHLLNKPSFKQVSQWDLIDEKIHQLKTRDTDYRAAWGKAIISRDQLIFGHKRTFGELNKGDIRLPNENDVQAKLQEIHRKRAQVQASHASTSTRRSHAVGHS</sequence>
<dbReference type="EMBL" id="PGCI01000947">
    <property type="protein sequence ID" value="PLW10838.1"/>
    <property type="molecule type" value="Genomic_DNA"/>
</dbReference>
<accession>A0A2N5SC85</accession>
<feature type="region of interest" description="Disordered" evidence="1">
    <location>
        <begin position="101"/>
        <end position="120"/>
    </location>
</feature>
<feature type="compositionally biased region" description="Basic residues" evidence="1">
    <location>
        <begin position="25"/>
        <end position="44"/>
    </location>
</feature>
<evidence type="ECO:0000313" key="3">
    <source>
        <dbReference type="Proteomes" id="UP000235392"/>
    </source>
</evidence>
<evidence type="ECO:0000256" key="1">
    <source>
        <dbReference type="SAM" id="MobiDB-lite"/>
    </source>
</evidence>
<gene>
    <name evidence="2" type="ORF">PCASD_20005</name>
</gene>
<proteinExistence type="predicted"/>
<name>A0A2N5SC85_9BASI</name>
<feature type="compositionally biased region" description="Polar residues" evidence="1">
    <location>
        <begin position="7"/>
        <end position="22"/>
    </location>
</feature>
<dbReference type="Proteomes" id="UP000235392">
    <property type="component" value="Unassembled WGS sequence"/>
</dbReference>
<feature type="compositionally biased region" description="Polar residues" evidence="1">
    <location>
        <begin position="435"/>
        <end position="444"/>
    </location>
</feature>
<dbReference type="AlphaFoldDB" id="A0A2N5SC85"/>
<protein>
    <submittedName>
        <fullName evidence="2">Uncharacterized protein</fullName>
    </submittedName>
</protein>
<feature type="region of interest" description="Disordered" evidence="1">
    <location>
        <begin position="433"/>
        <end position="453"/>
    </location>
</feature>
<comment type="caution">
    <text evidence="2">The sequence shown here is derived from an EMBL/GenBank/DDBJ whole genome shotgun (WGS) entry which is preliminary data.</text>
</comment>
<evidence type="ECO:0000313" key="2">
    <source>
        <dbReference type="EMBL" id="PLW10838.1"/>
    </source>
</evidence>